<evidence type="ECO:0000256" key="1">
    <source>
        <dbReference type="SAM" id="Phobius"/>
    </source>
</evidence>
<proteinExistence type="predicted"/>
<dbReference type="EMBL" id="JAVDDT010000007">
    <property type="protein sequence ID" value="MDQ2070396.1"/>
    <property type="molecule type" value="Genomic_DNA"/>
</dbReference>
<dbReference type="RefSeq" id="WP_306728896.1">
    <property type="nucleotide sequence ID" value="NZ_JAVDDT010000007.1"/>
</dbReference>
<evidence type="ECO:0000313" key="2">
    <source>
        <dbReference type="EMBL" id="MDQ2070396.1"/>
    </source>
</evidence>
<organism evidence="2 3">
    <name type="scientific">Natronospira bacteriovora</name>
    <dbReference type="NCBI Taxonomy" id="3069753"/>
    <lineage>
        <taxon>Bacteria</taxon>
        <taxon>Pseudomonadati</taxon>
        <taxon>Pseudomonadota</taxon>
        <taxon>Gammaproteobacteria</taxon>
        <taxon>Natronospirales</taxon>
        <taxon>Natronospiraceae</taxon>
        <taxon>Natronospira</taxon>
    </lineage>
</organism>
<dbReference type="Proteomes" id="UP001239019">
    <property type="component" value="Unassembled WGS sequence"/>
</dbReference>
<sequence length="103" mass="10969">MSPAEPGKLDRAGFLISVAGTLMAVFASCLLLYTSALIITQSLLPALRADEPGLARAAFLGLEFNGYAVLFAAAAYLLLGFIALALANRQARRARGLWQQRNS</sequence>
<protein>
    <submittedName>
        <fullName evidence="2">Uncharacterized protein</fullName>
    </submittedName>
</protein>
<feature type="transmembrane region" description="Helical" evidence="1">
    <location>
        <begin position="12"/>
        <end position="44"/>
    </location>
</feature>
<name>A0ABU0W8Q3_9GAMM</name>
<accession>A0ABU0W8Q3</accession>
<evidence type="ECO:0000313" key="3">
    <source>
        <dbReference type="Proteomes" id="UP001239019"/>
    </source>
</evidence>
<gene>
    <name evidence="2" type="ORF">RBH19_10945</name>
</gene>
<comment type="caution">
    <text evidence="2">The sequence shown here is derived from an EMBL/GenBank/DDBJ whole genome shotgun (WGS) entry which is preliminary data.</text>
</comment>
<feature type="transmembrane region" description="Helical" evidence="1">
    <location>
        <begin position="64"/>
        <end position="87"/>
    </location>
</feature>
<keyword evidence="1" id="KW-0812">Transmembrane</keyword>
<keyword evidence="3" id="KW-1185">Reference proteome</keyword>
<keyword evidence="1" id="KW-0472">Membrane</keyword>
<reference evidence="2 3" key="1">
    <citation type="submission" date="2023-08" db="EMBL/GenBank/DDBJ databases">
        <title>Whole-genome sequencing of halo(alkali)philic microorganisms from hypersaline lakes.</title>
        <authorList>
            <person name="Sorokin D.Y."/>
            <person name="Abbas B."/>
            <person name="Merkel A.Y."/>
        </authorList>
    </citation>
    <scope>NUCLEOTIDE SEQUENCE [LARGE SCALE GENOMIC DNA]</scope>
    <source>
        <strain evidence="2 3">AB-CW4</strain>
    </source>
</reference>
<keyword evidence="1" id="KW-1133">Transmembrane helix</keyword>